<feature type="domain" description="F-box" evidence="1">
    <location>
        <begin position="1"/>
        <end position="47"/>
    </location>
</feature>
<name>E3LIH8_CAERE</name>
<dbReference type="InParanoid" id="E3LIH8"/>
<organism evidence="3">
    <name type="scientific">Caenorhabditis remanei</name>
    <name type="common">Caenorhabditis vulgaris</name>
    <dbReference type="NCBI Taxonomy" id="31234"/>
    <lineage>
        <taxon>Eukaryota</taxon>
        <taxon>Metazoa</taxon>
        <taxon>Ecdysozoa</taxon>
        <taxon>Nematoda</taxon>
        <taxon>Chromadorea</taxon>
        <taxon>Rhabditida</taxon>
        <taxon>Rhabditina</taxon>
        <taxon>Rhabditomorpha</taxon>
        <taxon>Rhabditoidea</taxon>
        <taxon>Rhabditidae</taxon>
        <taxon>Peloderinae</taxon>
        <taxon>Caenorhabditis</taxon>
    </lineage>
</organism>
<dbReference type="AlphaFoldDB" id="E3LIH8"/>
<proteinExistence type="predicted"/>
<dbReference type="EMBL" id="DS268409">
    <property type="protein sequence ID" value="EFO95603.1"/>
    <property type="molecule type" value="Genomic_DNA"/>
</dbReference>
<evidence type="ECO:0000313" key="3">
    <source>
        <dbReference type="Proteomes" id="UP000008281"/>
    </source>
</evidence>
<dbReference type="Pfam" id="PF00646">
    <property type="entry name" value="F-box"/>
    <property type="match status" value="1"/>
</dbReference>
<dbReference type="PROSITE" id="PS50181">
    <property type="entry name" value="FBOX"/>
    <property type="match status" value="1"/>
</dbReference>
<dbReference type="Proteomes" id="UP000008281">
    <property type="component" value="Unassembled WGS sequence"/>
</dbReference>
<sequence>MPFFRGLPYLAIRKLFHFVDYETRLSLERCSKRTKKLVDAMPFYFELVDISTQPLRIRICEDKGETMTYSNIAGLIYNSVWELCQTLFKWVHENTVVKQLNQLWEIFRNKNIRIKTLFVSLTLLYRDHYELARVSFERIRLVCCLMKIMLGSLDHQLLVENFIIEYNENQDEVMCFLPFLNPQYLKCVKFINCKSRHAPISQIVKAPQVIQCKRVIFDGFTWVPMGFFWHLPGVFLMNTKFDFHETNQLIQVCKHDLNLYDYHFQHYFQHDTFDYFGMKGVKDDWFPDDSNTFIDDRNRKSMIVKGPKFAIKIVQKLEKKTIVLQRIPSTSRNF</sequence>
<gene>
    <name evidence="2" type="ORF">CRE_08963</name>
</gene>
<reference evidence="2" key="1">
    <citation type="submission" date="2007-07" db="EMBL/GenBank/DDBJ databases">
        <title>PCAP assembly of the Caenorhabditis remanei genome.</title>
        <authorList>
            <consortium name="The Caenorhabditis remanei Sequencing Consortium"/>
            <person name="Wilson R.K."/>
        </authorList>
    </citation>
    <scope>NUCLEOTIDE SEQUENCE [LARGE SCALE GENOMIC DNA]</scope>
    <source>
        <strain evidence="2">PB4641</strain>
    </source>
</reference>
<dbReference type="HOGENOM" id="CLU_076712_0_0_1"/>
<dbReference type="InterPro" id="IPR001810">
    <property type="entry name" value="F-box_dom"/>
</dbReference>
<protein>
    <recommendedName>
        <fullName evidence="1">F-box domain-containing protein</fullName>
    </recommendedName>
</protein>
<keyword evidence="3" id="KW-1185">Reference proteome</keyword>
<evidence type="ECO:0000259" key="1">
    <source>
        <dbReference type="PROSITE" id="PS50181"/>
    </source>
</evidence>
<accession>E3LIH8</accession>
<evidence type="ECO:0000313" key="2">
    <source>
        <dbReference type="EMBL" id="EFO95603.1"/>
    </source>
</evidence>